<proteinExistence type="inferred from homology"/>
<reference evidence="11" key="2">
    <citation type="submission" date="2023-02" db="EMBL/GenBank/DDBJ databases">
        <authorList>
            <person name="Rayyan A."/>
            <person name="Meyer T."/>
            <person name="Kyndt J.A."/>
        </authorList>
    </citation>
    <scope>NUCLEOTIDE SEQUENCE</scope>
    <source>
        <strain evidence="11">DSM 9987</strain>
    </source>
</reference>
<keyword evidence="4 9" id="KW-0812">Transmembrane</keyword>
<organism evidence="11 12">
    <name type="scientific">Rhodoplanes tepidamans</name>
    <name type="common">Rhodoplanes cryptolactis</name>
    <dbReference type="NCBI Taxonomy" id="200616"/>
    <lineage>
        <taxon>Bacteria</taxon>
        <taxon>Pseudomonadati</taxon>
        <taxon>Pseudomonadota</taxon>
        <taxon>Alphaproteobacteria</taxon>
        <taxon>Hyphomicrobiales</taxon>
        <taxon>Nitrobacteraceae</taxon>
        <taxon>Rhodoplanes</taxon>
    </lineage>
</organism>
<evidence type="ECO:0000256" key="5">
    <source>
        <dbReference type="ARBA" id="ARBA00022927"/>
    </source>
</evidence>
<dbReference type="RefSeq" id="WP_272780701.1">
    <property type="nucleotide sequence ID" value="NZ_JAQQLI010000097.1"/>
</dbReference>
<feature type="compositionally biased region" description="Pro residues" evidence="10">
    <location>
        <begin position="164"/>
        <end position="173"/>
    </location>
</feature>
<dbReference type="Gene3D" id="1.20.5.3310">
    <property type="match status" value="1"/>
</dbReference>
<keyword evidence="2 9" id="KW-0813">Transport</keyword>
<keyword evidence="5 9" id="KW-0653">Protein transport</keyword>
<evidence type="ECO:0000256" key="2">
    <source>
        <dbReference type="ARBA" id="ARBA00022448"/>
    </source>
</evidence>
<dbReference type="NCBIfam" id="TIGR01410">
    <property type="entry name" value="tatB"/>
    <property type="match status" value="1"/>
</dbReference>
<dbReference type="InterPro" id="IPR003369">
    <property type="entry name" value="TatA/B/E"/>
</dbReference>
<sequence>MFDIGWSELLLIGVVALIAIGPKELPGVLRAVGQWTGKMRRMAAEFQGQFQEALREAEMADLKKQVDELNDAARSLTTYDPLADTPKPAAATPAIDTTSETPAALPAPEGVAPAPEPTIHAPETATPETASPESVTPASGPPPAAAPSTEPVAGAAAAPAELPSAPPARPVAPEPVAAAPEPVGAPPATPADEGAPTGNRPA</sequence>
<evidence type="ECO:0000256" key="7">
    <source>
        <dbReference type="ARBA" id="ARBA00023010"/>
    </source>
</evidence>
<reference evidence="11" key="1">
    <citation type="journal article" date="2023" name="Microbiol Resour">
        <title>Genome Sequences of Rhodoplanes serenus and Two Thermotolerant Strains, Rhodoplanes tepidamans and 'Rhodoplanes cryptolactis,' Further Refine the Genus.</title>
        <authorList>
            <person name="Rayyan A.A."/>
            <person name="Kyndt J.A."/>
        </authorList>
    </citation>
    <scope>NUCLEOTIDE SEQUENCE</scope>
    <source>
        <strain evidence="11">DSM 9987</strain>
    </source>
</reference>
<dbReference type="Proteomes" id="UP001165652">
    <property type="component" value="Unassembled WGS sequence"/>
</dbReference>
<dbReference type="PANTHER" id="PTHR33162:SF1">
    <property type="entry name" value="SEC-INDEPENDENT PROTEIN TRANSLOCASE PROTEIN TATA, CHLOROPLASTIC"/>
    <property type="match status" value="1"/>
</dbReference>
<dbReference type="PANTHER" id="PTHR33162">
    <property type="entry name" value="SEC-INDEPENDENT PROTEIN TRANSLOCASE PROTEIN TATA, CHLOROPLASTIC"/>
    <property type="match status" value="1"/>
</dbReference>
<comment type="subcellular location">
    <subcellularLocation>
        <location evidence="9">Cell membrane</location>
        <topology evidence="9">Single-pass membrane protein</topology>
    </subcellularLocation>
    <subcellularLocation>
        <location evidence="1">Membrane</location>
        <topology evidence="1">Single-pass membrane protein</topology>
    </subcellularLocation>
</comment>
<keyword evidence="8 9" id="KW-0472">Membrane</keyword>
<evidence type="ECO:0000256" key="1">
    <source>
        <dbReference type="ARBA" id="ARBA00004167"/>
    </source>
</evidence>
<evidence type="ECO:0000313" key="11">
    <source>
        <dbReference type="EMBL" id="MDC7789881.1"/>
    </source>
</evidence>
<dbReference type="PRINTS" id="PR01506">
    <property type="entry name" value="TATBPROTEIN"/>
</dbReference>
<name>A0ABT5JJV8_RHOTP</name>
<evidence type="ECO:0000256" key="6">
    <source>
        <dbReference type="ARBA" id="ARBA00022989"/>
    </source>
</evidence>
<accession>A0ABT5JJV8</accession>
<comment type="subunit">
    <text evidence="9">The Tat system comprises two distinct complexes: a TatABC complex, containing multiple copies of TatA, TatB and TatC subunits, and a separate TatA complex, containing only TatA subunits. Substrates initially bind to the TatABC complex, which probably triggers association of the separate TatA complex to form the active translocon.</text>
</comment>
<evidence type="ECO:0000313" key="12">
    <source>
        <dbReference type="Proteomes" id="UP001165652"/>
    </source>
</evidence>
<gene>
    <name evidence="9 11" type="primary">tatB</name>
    <name evidence="11" type="ORF">PQJ73_29740</name>
</gene>
<evidence type="ECO:0000256" key="4">
    <source>
        <dbReference type="ARBA" id="ARBA00022692"/>
    </source>
</evidence>
<dbReference type="HAMAP" id="MF_00237">
    <property type="entry name" value="TatB"/>
    <property type="match status" value="1"/>
</dbReference>
<keyword evidence="12" id="KW-1185">Reference proteome</keyword>
<evidence type="ECO:0000256" key="9">
    <source>
        <dbReference type="HAMAP-Rule" id="MF_00237"/>
    </source>
</evidence>
<evidence type="ECO:0000256" key="3">
    <source>
        <dbReference type="ARBA" id="ARBA00022475"/>
    </source>
</evidence>
<evidence type="ECO:0000256" key="8">
    <source>
        <dbReference type="ARBA" id="ARBA00023136"/>
    </source>
</evidence>
<comment type="similarity">
    <text evidence="9">Belongs to the TatB family.</text>
</comment>
<evidence type="ECO:0000256" key="10">
    <source>
        <dbReference type="SAM" id="MobiDB-lite"/>
    </source>
</evidence>
<protein>
    <recommendedName>
        <fullName evidence="9">Sec-independent protein translocase protein TatB</fullName>
    </recommendedName>
</protein>
<dbReference type="Pfam" id="PF02416">
    <property type="entry name" value="TatA_B_E"/>
    <property type="match status" value="1"/>
</dbReference>
<comment type="function">
    <text evidence="9">Part of the twin-arginine translocation (Tat) system that transports large folded proteins containing a characteristic twin-arginine motif in their signal peptide across membranes. Together with TatC, TatB is part of a receptor directly interacting with Tat signal peptides. TatB may form an oligomeric binding site that transiently accommodates folded Tat precursor proteins before their translocation.</text>
</comment>
<dbReference type="InterPro" id="IPR018448">
    <property type="entry name" value="TatB"/>
</dbReference>
<keyword evidence="7 9" id="KW-0811">Translocation</keyword>
<dbReference type="EMBL" id="JAQQLI010000097">
    <property type="protein sequence ID" value="MDC7789881.1"/>
    <property type="molecule type" value="Genomic_DNA"/>
</dbReference>
<comment type="caution">
    <text evidence="11">The sequence shown here is derived from an EMBL/GenBank/DDBJ whole genome shotgun (WGS) entry which is preliminary data.</text>
</comment>
<keyword evidence="3 9" id="KW-1003">Cell membrane</keyword>
<feature type="compositionally biased region" description="Low complexity" evidence="10">
    <location>
        <begin position="80"/>
        <end position="113"/>
    </location>
</feature>
<keyword evidence="6 9" id="KW-1133">Transmembrane helix</keyword>
<feature type="region of interest" description="Disordered" evidence="10">
    <location>
        <begin position="78"/>
        <end position="202"/>
    </location>
</feature>
<feature type="compositionally biased region" description="Low complexity" evidence="10">
    <location>
        <begin position="146"/>
        <end position="163"/>
    </location>
</feature>